<keyword evidence="1" id="KW-0732">Signal</keyword>
<dbReference type="SMART" id="SM00228">
    <property type="entry name" value="PDZ"/>
    <property type="match status" value="1"/>
</dbReference>
<dbReference type="RefSeq" id="WP_229298519.1">
    <property type="nucleotide sequence ID" value="NZ_CP040433.1"/>
</dbReference>
<dbReference type="Gene3D" id="2.30.42.10">
    <property type="match status" value="1"/>
</dbReference>
<feature type="chain" id="PRO_5043824753" description="PDZ domain-containing protein" evidence="1">
    <location>
        <begin position="20"/>
        <end position="306"/>
    </location>
</feature>
<organism evidence="3 4">
    <name type="scientific">Stenotrophomonas maltophilia</name>
    <name type="common">Pseudomonas maltophilia</name>
    <name type="synonym">Xanthomonas maltophilia</name>
    <dbReference type="NCBI Taxonomy" id="40324"/>
    <lineage>
        <taxon>Bacteria</taxon>
        <taxon>Pseudomonadati</taxon>
        <taxon>Pseudomonadota</taxon>
        <taxon>Gammaproteobacteria</taxon>
        <taxon>Lysobacterales</taxon>
        <taxon>Lysobacteraceae</taxon>
        <taxon>Stenotrophomonas</taxon>
        <taxon>Stenotrophomonas maltophilia group</taxon>
    </lineage>
</organism>
<dbReference type="SUPFAM" id="SSF50156">
    <property type="entry name" value="PDZ domain-like"/>
    <property type="match status" value="1"/>
</dbReference>
<proteinExistence type="predicted"/>
<feature type="signal peptide" evidence="1">
    <location>
        <begin position="1"/>
        <end position="19"/>
    </location>
</feature>
<reference evidence="3 4" key="1">
    <citation type="submission" date="2020-08" db="EMBL/GenBank/DDBJ databases">
        <title>Phenotypic and transcriptomic analysis of seven clinical Stenotrophomonas maltophilia isolates identify a small set of shared and commonly regulated genes involved in biofilm lifestyle.</title>
        <authorList>
            <person name="Alio I."/>
            <person name="Gudzuhn M."/>
            <person name="Streit W."/>
        </authorList>
    </citation>
    <scope>NUCLEOTIDE SEQUENCE [LARGE SCALE GENOMIC DNA]</scope>
    <source>
        <strain evidence="3 4">UHH_SKK55</strain>
    </source>
</reference>
<dbReference type="PROSITE" id="PS50106">
    <property type="entry name" value="PDZ"/>
    <property type="match status" value="1"/>
</dbReference>
<dbReference type="InterPro" id="IPR036034">
    <property type="entry name" value="PDZ_sf"/>
</dbReference>
<evidence type="ECO:0000256" key="1">
    <source>
        <dbReference type="SAM" id="SignalP"/>
    </source>
</evidence>
<dbReference type="AlphaFoldDB" id="A0AAX1IHE4"/>
<sequence>MAIRTFVFLLGFIVLPFTATGSQLFAVTPSGTPEAVFSGKASVAVSRLSSKCMDVQWTVVSSSDTELVCESPLSTGQSIMGQMLLGNSYSTPPRRFFRFNVSELSGISRVQVSGWMETQMAFGQMQRAPFSGADFHNSIMNFLISAGGAFPAGTTFPNHAVLGVLGKVAPRGRAAVYEVAEVTPGAAADRAGLKAGDVIISVAGKKFKTDVEFLDGLAKAAKAPTYQLDVTRNDAAMSLTVDREYRPTATQAASVAEEPAAVPTPVAPALSVADELAKLLKLKEQGILTQAEFDSQKSKLLGQPSP</sequence>
<name>A0AAX1IHE4_STEMA</name>
<evidence type="ECO:0000313" key="4">
    <source>
        <dbReference type="Proteomes" id="UP000515598"/>
    </source>
</evidence>
<evidence type="ECO:0000313" key="3">
    <source>
        <dbReference type="EMBL" id="QNG78607.1"/>
    </source>
</evidence>
<dbReference type="Pfam" id="PF13180">
    <property type="entry name" value="PDZ_2"/>
    <property type="match status" value="1"/>
</dbReference>
<evidence type="ECO:0000259" key="2">
    <source>
        <dbReference type="PROSITE" id="PS50106"/>
    </source>
</evidence>
<gene>
    <name evidence="3" type="ORF">GPNADHDJ_02825</name>
</gene>
<dbReference type="InterPro" id="IPR001478">
    <property type="entry name" value="PDZ"/>
</dbReference>
<dbReference type="EMBL" id="CP060025">
    <property type="protein sequence ID" value="QNG78607.1"/>
    <property type="molecule type" value="Genomic_DNA"/>
</dbReference>
<protein>
    <recommendedName>
        <fullName evidence="2">PDZ domain-containing protein</fullName>
    </recommendedName>
</protein>
<feature type="domain" description="PDZ" evidence="2">
    <location>
        <begin position="179"/>
        <end position="208"/>
    </location>
</feature>
<dbReference type="Proteomes" id="UP000515598">
    <property type="component" value="Chromosome"/>
</dbReference>
<accession>A0AAX1IHE4</accession>